<dbReference type="PRINTS" id="PR00069">
    <property type="entry name" value="ALDKETRDTASE"/>
</dbReference>
<evidence type="ECO:0000256" key="4">
    <source>
        <dbReference type="PIRSR" id="PIRSR000097-1"/>
    </source>
</evidence>
<name>A0A6A6PRB2_9PEZI</name>
<comment type="similarity">
    <text evidence="1">Belongs to the aldo/keto reductase family.</text>
</comment>
<dbReference type="RefSeq" id="XP_033588754.1">
    <property type="nucleotide sequence ID" value="XM_033737391.1"/>
</dbReference>
<evidence type="ECO:0000256" key="5">
    <source>
        <dbReference type="PIRSR" id="PIRSR000097-2"/>
    </source>
</evidence>
<dbReference type="Proteomes" id="UP000799767">
    <property type="component" value="Unassembled WGS sequence"/>
</dbReference>
<dbReference type="PROSITE" id="PS00062">
    <property type="entry name" value="ALDOKETO_REDUCTASE_2"/>
    <property type="match status" value="1"/>
</dbReference>
<feature type="active site" description="Proton donor" evidence="4">
    <location>
        <position position="63"/>
    </location>
</feature>
<evidence type="ECO:0000259" key="7">
    <source>
        <dbReference type="Pfam" id="PF00248"/>
    </source>
</evidence>
<dbReference type="GeneID" id="54478393"/>
<dbReference type="CDD" id="cd19071">
    <property type="entry name" value="AKR_AKR1-5-like"/>
    <property type="match status" value="1"/>
</dbReference>
<dbReference type="Gene3D" id="3.20.20.100">
    <property type="entry name" value="NADP-dependent oxidoreductase domain"/>
    <property type="match status" value="1"/>
</dbReference>
<dbReference type="GO" id="GO:0016616">
    <property type="term" value="F:oxidoreductase activity, acting on the CH-OH group of donors, NAD or NADP as acceptor"/>
    <property type="evidence" value="ECO:0007669"/>
    <property type="project" value="UniProtKB-ARBA"/>
</dbReference>
<protein>
    <submittedName>
        <fullName evidence="8">NADP-dependent oxidoreductase domain-containing protein</fullName>
    </submittedName>
</protein>
<feature type="domain" description="NADP-dependent oxidoreductase" evidence="7">
    <location>
        <begin position="23"/>
        <end position="325"/>
    </location>
</feature>
<dbReference type="Pfam" id="PF00248">
    <property type="entry name" value="Aldo_ket_red"/>
    <property type="match status" value="1"/>
</dbReference>
<dbReference type="InterPro" id="IPR018170">
    <property type="entry name" value="Aldo/ket_reductase_CS"/>
</dbReference>
<dbReference type="AlphaFoldDB" id="A0A6A6PRB2"/>
<reference evidence="8" key="1">
    <citation type="journal article" date="2020" name="Stud. Mycol.">
        <title>101 Dothideomycetes genomes: a test case for predicting lifestyles and emergence of pathogens.</title>
        <authorList>
            <person name="Haridas S."/>
            <person name="Albert R."/>
            <person name="Binder M."/>
            <person name="Bloem J."/>
            <person name="Labutti K."/>
            <person name="Salamov A."/>
            <person name="Andreopoulos B."/>
            <person name="Baker S."/>
            <person name="Barry K."/>
            <person name="Bills G."/>
            <person name="Bluhm B."/>
            <person name="Cannon C."/>
            <person name="Castanera R."/>
            <person name="Culley D."/>
            <person name="Daum C."/>
            <person name="Ezra D."/>
            <person name="Gonzalez J."/>
            <person name="Henrissat B."/>
            <person name="Kuo A."/>
            <person name="Liang C."/>
            <person name="Lipzen A."/>
            <person name="Lutzoni F."/>
            <person name="Magnuson J."/>
            <person name="Mondo S."/>
            <person name="Nolan M."/>
            <person name="Ohm R."/>
            <person name="Pangilinan J."/>
            <person name="Park H.-J."/>
            <person name="Ramirez L."/>
            <person name="Alfaro M."/>
            <person name="Sun H."/>
            <person name="Tritt A."/>
            <person name="Yoshinaga Y."/>
            <person name="Zwiers L.-H."/>
            <person name="Turgeon B."/>
            <person name="Goodwin S."/>
            <person name="Spatafora J."/>
            <person name="Crous P."/>
            <person name="Grigoriev I."/>
        </authorList>
    </citation>
    <scope>NUCLEOTIDE SEQUENCE</scope>
    <source>
        <strain evidence="8">CBS 113389</strain>
    </source>
</reference>
<sequence>MALPPTFKMQVAGGKTADIPTPGFGTWAFEGTPIDPAKPEWIKNALKTALDAGYRHLECAWFYGVDKEIGEAIREYGIPRSELFISSKIWCNFFHPDMVEVCCDKILQDMGVDYLDCLLLHWPCAMAPISHDALRNADAGNQASLEKKGMLIKDGNLVIDWQHTSEPIARAGGHPEGSIVPTWNALKDIARKGKARAIGVSNFDIADLKVLLPHAQDVPISVNQVEVHPWHPQRDLLDYCNQNSIIVSCFSPFAGQKADGKTLIHDPTVQKLAKKNDMGVGQLLQSWAVQRGTVPLGKSGNEERIKANFAVRRLSDEDMKALDDLEVPNGKGRSIDFTEAWGIKLWQKS</sequence>
<keyword evidence="3" id="KW-0560">Oxidoreductase</keyword>
<dbReference type="PANTHER" id="PTHR43827:SF3">
    <property type="entry name" value="NADP-DEPENDENT OXIDOREDUCTASE DOMAIN-CONTAINING PROTEIN"/>
    <property type="match status" value="1"/>
</dbReference>
<evidence type="ECO:0000256" key="3">
    <source>
        <dbReference type="ARBA" id="ARBA00023002"/>
    </source>
</evidence>
<keyword evidence="9" id="KW-1185">Reference proteome</keyword>
<feature type="binding site" evidence="5">
    <location>
        <position position="121"/>
    </location>
    <ligand>
        <name>substrate</name>
    </ligand>
</feature>
<evidence type="ECO:0000256" key="1">
    <source>
        <dbReference type="ARBA" id="ARBA00007905"/>
    </source>
</evidence>
<keyword evidence="2" id="KW-0521">NADP</keyword>
<evidence type="ECO:0000313" key="9">
    <source>
        <dbReference type="Proteomes" id="UP000799767"/>
    </source>
</evidence>
<dbReference type="InterPro" id="IPR023210">
    <property type="entry name" value="NADP_OxRdtase_dom"/>
</dbReference>
<dbReference type="OrthoDB" id="416253at2759"/>
<dbReference type="PIRSF" id="PIRSF000097">
    <property type="entry name" value="AKR"/>
    <property type="match status" value="1"/>
</dbReference>
<proteinExistence type="inferred from homology"/>
<dbReference type="InterPro" id="IPR020471">
    <property type="entry name" value="AKR"/>
</dbReference>
<dbReference type="PANTHER" id="PTHR43827">
    <property type="entry name" value="2,5-DIKETO-D-GLUCONIC ACID REDUCTASE"/>
    <property type="match status" value="1"/>
</dbReference>
<feature type="site" description="Lowers pKa of active site Tyr" evidence="6">
    <location>
        <position position="88"/>
    </location>
</feature>
<organism evidence="8 9">
    <name type="scientific">Neohortaea acidophila</name>
    <dbReference type="NCBI Taxonomy" id="245834"/>
    <lineage>
        <taxon>Eukaryota</taxon>
        <taxon>Fungi</taxon>
        <taxon>Dikarya</taxon>
        <taxon>Ascomycota</taxon>
        <taxon>Pezizomycotina</taxon>
        <taxon>Dothideomycetes</taxon>
        <taxon>Dothideomycetidae</taxon>
        <taxon>Mycosphaerellales</taxon>
        <taxon>Teratosphaeriaceae</taxon>
        <taxon>Neohortaea</taxon>
    </lineage>
</organism>
<dbReference type="SUPFAM" id="SSF51430">
    <property type="entry name" value="NAD(P)-linked oxidoreductase"/>
    <property type="match status" value="1"/>
</dbReference>
<accession>A0A6A6PRB2</accession>
<dbReference type="EMBL" id="MU001637">
    <property type="protein sequence ID" value="KAF2482184.1"/>
    <property type="molecule type" value="Genomic_DNA"/>
</dbReference>
<gene>
    <name evidence="8" type="ORF">BDY17DRAFT_325666</name>
</gene>
<dbReference type="InterPro" id="IPR036812">
    <property type="entry name" value="NAD(P)_OxRdtase_dom_sf"/>
</dbReference>
<evidence type="ECO:0000256" key="6">
    <source>
        <dbReference type="PIRSR" id="PIRSR000097-3"/>
    </source>
</evidence>
<evidence type="ECO:0000256" key="2">
    <source>
        <dbReference type="ARBA" id="ARBA00022857"/>
    </source>
</evidence>
<evidence type="ECO:0000313" key="8">
    <source>
        <dbReference type="EMBL" id="KAF2482184.1"/>
    </source>
</evidence>